<keyword evidence="3" id="KW-1185">Reference proteome</keyword>
<sequence>MSAADDSGYIGWLRDNSMLAHAERTAGRFSGVGRCGRARSPTPIRRGTLGAGALRLDANGFLGVEKSRTPGAPAWSTRWPPATPSSCA</sequence>
<protein>
    <submittedName>
        <fullName evidence="2">Uncharacterized protein</fullName>
    </submittedName>
</protein>
<feature type="region of interest" description="Disordered" evidence="1">
    <location>
        <begin position="69"/>
        <end position="88"/>
    </location>
</feature>
<proteinExistence type="predicted"/>
<organism evidence="2 3">
    <name type="scientific">Actinoplanes aureus</name>
    <dbReference type="NCBI Taxonomy" id="2792083"/>
    <lineage>
        <taxon>Bacteria</taxon>
        <taxon>Bacillati</taxon>
        <taxon>Actinomycetota</taxon>
        <taxon>Actinomycetes</taxon>
        <taxon>Micromonosporales</taxon>
        <taxon>Micromonosporaceae</taxon>
        <taxon>Actinoplanes</taxon>
    </lineage>
</organism>
<dbReference type="Proteomes" id="UP000598146">
    <property type="component" value="Unassembled WGS sequence"/>
</dbReference>
<dbReference type="EMBL" id="JADQTO010000010">
    <property type="protein sequence ID" value="MBG0564074.1"/>
    <property type="molecule type" value="Genomic_DNA"/>
</dbReference>
<reference evidence="2" key="1">
    <citation type="submission" date="2020-11" db="EMBL/GenBank/DDBJ databases">
        <title>Isolation and identification of active actinomycetes.</title>
        <authorList>
            <person name="Sun X."/>
        </authorList>
    </citation>
    <scope>NUCLEOTIDE SEQUENCE</scope>
    <source>
        <strain evidence="2">NEAU-A11</strain>
    </source>
</reference>
<dbReference type="AlphaFoldDB" id="A0A931G3A4"/>
<gene>
    <name evidence="2" type="ORF">I4J89_21765</name>
</gene>
<evidence type="ECO:0000256" key="1">
    <source>
        <dbReference type="SAM" id="MobiDB-lite"/>
    </source>
</evidence>
<evidence type="ECO:0000313" key="2">
    <source>
        <dbReference type="EMBL" id="MBG0564074.1"/>
    </source>
</evidence>
<dbReference type="RefSeq" id="WP_196415864.1">
    <property type="nucleotide sequence ID" value="NZ_JADQTO010000010.1"/>
</dbReference>
<comment type="caution">
    <text evidence="2">The sequence shown here is derived from an EMBL/GenBank/DDBJ whole genome shotgun (WGS) entry which is preliminary data.</text>
</comment>
<name>A0A931G3A4_9ACTN</name>
<evidence type="ECO:0000313" key="3">
    <source>
        <dbReference type="Proteomes" id="UP000598146"/>
    </source>
</evidence>
<accession>A0A931G3A4</accession>